<accession>A0A1G6Y9A2</accession>
<proteinExistence type="predicted"/>
<dbReference type="InterPro" id="IPR059059">
    <property type="entry name" value="Znf-C2H2_7th_ZNF462"/>
</dbReference>
<dbReference type="EMBL" id="FMZZ01000020">
    <property type="protein sequence ID" value="SDD86155.1"/>
    <property type="molecule type" value="Genomic_DNA"/>
</dbReference>
<evidence type="ECO:0000259" key="1">
    <source>
        <dbReference type="Pfam" id="PF23225"/>
    </source>
</evidence>
<dbReference type="STRING" id="1271860.SAMN05216174_12061"/>
<name>A0A1G6Y9A2_9PSEU</name>
<feature type="domain" description="Zinc finger protein 462-like seventh C2H2 zinc finger" evidence="1">
    <location>
        <begin position="44"/>
        <end position="69"/>
    </location>
</feature>
<evidence type="ECO:0000313" key="3">
    <source>
        <dbReference type="Proteomes" id="UP000199501"/>
    </source>
</evidence>
<dbReference type="AlphaFoldDB" id="A0A1G6Y9A2"/>
<dbReference type="Pfam" id="PF23225">
    <property type="entry name" value="zf-C2H2_7th_ZNF462"/>
    <property type="match status" value="1"/>
</dbReference>
<organism evidence="2 3">
    <name type="scientific">Actinokineospora iranica</name>
    <dbReference type="NCBI Taxonomy" id="1271860"/>
    <lineage>
        <taxon>Bacteria</taxon>
        <taxon>Bacillati</taxon>
        <taxon>Actinomycetota</taxon>
        <taxon>Actinomycetes</taxon>
        <taxon>Pseudonocardiales</taxon>
        <taxon>Pseudonocardiaceae</taxon>
        <taxon>Actinokineospora</taxon>
    </lineage>
</organism>
<evidence type="ECO:0000313" key="2">
    <source>
        <dbReference type="EMBL" id="SDD86155.1"/>
    </source>
</evidence>
<keyword evidence="3" id="KW-1185">Reference proteome</keyword>
<reference evidence="3" key="1">
    <citation type="submission" date="2016-10" db="EMBL/GenBank/DDBJ databases">
        <authorList>
            <person name="Varghese N."/>
            <person name="Submissions S."/>
        </authorList>
    </citation>
    <scope>NUCLEOTIDE SEQUENCE [LARGE SCALE GENOMIC DNA]</scope>
    <source>
        <strain evidence="3">IBRC-M 10403</strain>
    </source>
</reference>
<protein>
    <recommendedName>
        <fullName evidence="1">Zinc finger protein 462-like seventh C2H2 zinc finger domain-containing protein</fullName>
    </recommendedName>
</protein>
<dbReference type="Proteomes" id="UP000199501">
    <property type="component" value="Unassembled WGS sequence"/>
</dbReference>
<dbReference type="RefSeq" id="WP_228771991.1">
    <property type="nucleotide sequence ID" value="NZ_FMZZ01000020.1"/>
</dbReference>
<gene>
    <name evidence="2" type="ORF">SAMN05216174_12061</name>
</gene>
<sequence>MTATTVNGVRVVDDRPTNAQMRDRAGNPILWQQTRTLVLADGRTVYGCAHCDYTSNNVRSIRPHLNRHRADAAPRVDLGELGGLTLAEAVARLAEHDRVAGERAEWKQRALAAERALSTLRAALRGVT</sequence>